<reference evidence="3" key="1">
    <citation type="submission" date="2012-09" db="EMBL/GenBank/DDBJ databases">
        <title>Metagenomic Characterization of a Microbial Community in Wastewater Detects High Levels of Antibiotic Resistance.</title>
        <authorList>
            <person name="Abrams M."/>
            <person name="Caldwell A."/>
            <person name="Vandaei E."/>
            <person name="Lee W."/>
            <person name="Perrott J."/>
            <person name="Khan S.Y."/>
            <person name="Ta J."/>
            <person name="Romero D."/>
            <person name="Nguyen V."/>
            <person name="Pourmand N."/>
            <person name="Ouverney C.C."/>
        </authorList>
    </citation>
    <scope>NUCLEOTIDE SEQUENCE</scope>
</reference>
<keyword evidence="1" id="KW-0472">Membrane</keyword>
<dbReference type="InterPro" id="IPR002881">
    <property type="entry name" value="DUF58"/>
</dbReference>
<keyword evidence="1" id="KW-0812">Transmembrane</keyword>
<dbReference type="PANTHER" id="PTHR33608">
    <property type="entry name" value="BLL2464 PROTEIN"/>
    <property type="match status" value="1"/>
</dbReference>
<protein>
    <recommendedName>
        <fullName evidence="2">DUF58 domain-containing protein</fullName>
    </recommendedName>
</protein>
<feature type="transmembrane region" description="Helical" evidence="1">
    <location>
        <begin position="9"/>
        <end position="25"/>
    </location>
</feature>
<dbReference type="InterPro" id="IPR036465">
    <property type="entry name" value="vWFA_dom_sf"/>
</dbReference>
<dbReference type="PANTHER" id="PTHR33608:SF3">
    <property type="entry name" value="SLR2013 PROTEIN"/>
    <property type="match status" value="1"/>
</dbReference>
<evidence type="ECO:0000313" key="3">
    <source>
        <dbReference type="EMBL" id="AGC71188.1"/>
    </source>
</evidence>
<dbReference type="Pfam" id="PF01882">
    <property type="entry name" value="DUF58"/>
    <property type="match status" value="1"/>
</dbReference>
<dbReference type="AlphaFoldDB" id="L7VVW6"/>
<name>L7VVW6_9BACT</name>
<proteinExistence type="predicted"/>
<evidence type="ECO:0000256" key="1">
    <source>
        <dbReference type="SAM" id="Phobius"/>
    </source>
</evidence>
<dbReference type="EMBL" id="JX649865">
    <property type="protein sequence ID" value="AGC71188.1"/>
    <property type="molecule type" value="Genomic_DNA"/>
</dbReference>
<keyword evidence="1" id="KW-1133">Transmembrane helix</keyword>
<evidence type="ECO:0000259" key="2">
    <source>
        <dbReference type="Pfam" id="PF01882"/>
    </source>
</evidence>
<feature type="domain" description="DUF58" evidence="2">
    <location>
        <begin position="200"/>
        <end position="375"/>
    </location>
</feature>
<dbReference type="Gene3D" id="3.40.50.410">
    <property type="entry name" value="von Willebrand factor, type A domain"/>
    <property type="match status" value="1"/>
</dbReference>
<dbReference type="SUPFAM" id="SSF53300">
    <property type="entry name" value="vWA-like"/>
    <property type="match status" value="1"/>
</dbReference>
<organism evidence="3">
    <name type="scientific">uncultured bacterium A1Q1_fos_568</name>
    <dbReference type="NCBI Taxonomy" id="1256586"/>
    <lineage>
        <taxon>Bacteria</taxon>
        <taxon>environmental samples</taxon>
    </lineage>
</organism>
<accession>L7VVW6</accession>
<feature type="transmembrane region" description="Helical" evidence="1">
    <location>
        <begin position="31"/>
        <end position="52"/>
    </location>
</feature>
<sequence>MQLLPTRRVVVLGVLAAAALVFYPGGPVDVWLAAAVVTGALVLVTLVDAFVGTSPGVLLLRREHPPVVVAGREATITWEVRSEAGRSLRVAVADDLAPSLRARTRRFSVKLPPGGAATVSSVLRPLRRGRFALDHLTLRIDGRLGLGSRQVRVPISTVLRVHPPFRSKQQAELKLRRARVLEIGLRTARGLGGGTEFEQLREYGPDDEFRRIDWTATARAGRTIVRTYRAERNQSVLLLLDNGRTMAGRVSGVPRVEHAMDAAMMLSTVAVGLGDRCGLVAFDRSVRQVVPIARRVDQVGRITEAMYDLEPELTESDYATAFARVVTVARRRALLVLLTDLVDQAVDEALLPALPMLTRTHLVVIGSVRDPQVEAWASGRAEDGVDPEAAAYRQASAIQTLSDRRRVAARLRGMGATVVDAAPGRFASELTDVYLAAKSTGRL</sequence>